<name>A0A392S8J3_9FABA</name>
<evidence type="ECO:0000313" key="1">
    <source>
        <dbReference type="EMBL" id="MCI44280.1"/>
    </source>
</evidence>
<organism evidence="1 2">
    <name type="scientific">Trifolium medium</name>
    <dbReference type="NCBI Taxonomy" id="97028"/>
    <lineage>
        <taxon>Eukaryota</taxon>
        <taxon>Viridiplantae</taxon>
        <taxon>Streptophyta</taxon>
        <taxon>Embryophyta</taxon>
        <taxon>Tracheophyta</taxon>
        <taxon>Spermatophyta</taxon>
        <taxon>Magnoliopsida</taxon>
        <taxon>eudicotyledons</taxon>
        <taxon>Gunneridae</taxon>
        <taxon>Pentapetalae</taxon>
        <taxon>rosids</taxon>
        <taxon>fabids</taxon>
        <taxon>Fabales</taxon>
        <taxon>Fabaceae</taxon>
        <taxon>Papilionoideae</taxon>
        <taxon>50 kb inversion clade</taxon>
        <taxon>NPAAA clade</taxon>
        <taxon>Hologalegina</taxon>
        <taxon>IRL clade</taxon>
        <taxon>Trifolieae</taxon>
        <taxon>Trifolium</taxon>
    </lineage>
</organism>
<keyword evidence="2" id="KW-1185">Reference proteome</keyword>
<reference evidence="1 2" key="1">
    <citation type="journal article" date="2018" name="Front. Plant Sci.">
        <title>Red Clover (Trifolium pratense) and Zigzag Clover (T. medium) - A Picture of Genomic Similarities and Differences.</title>
        <authorList>
            <person name="Dluhosova J."/>
            <person name="Istvanek J."/>
            <person name="Nedelnik J."/>
            <person name="Repkova J."/>
        </authorList>
    </citation>
    <scope>NUCLEOTIDE SEQUENCE [LARGE SCALE GENOMIC DNA]</scope>
    <source>
        <strain evidence="2">cv. 10/8</strain>
        <tissue evidence="1">Leaf</tissue>
    </source>
</reference>
<accession>A0A392S8J3</accession>
<sequence length="50" mass="5896">EVASKVWNGAAELGVEGDEAEENYVRRILINEKREEEVRRQREQQKQVNL</sequence>
<dbReference type="AlphaFoldDB" id="A0A392S8J3"/>
<dbReference type="Proteomes" id="UP000265520">
    <property type="component" value="Unassembled WGS sequence"/>
</dbReference>
<feature type="non-terminal residue" evidence="1">
    <location>
        <position position="1"/>
    </location>
</feature>
<proteinExistence type="predicted"/>
<comment type="caution">
    <text evidence="1">The sequence shown here is derived from an EMBL/GenBank/DDBJ whole genome shotgun (WGS) entry which is preliminary data.</text>
</comment>
<protein>
    <submittedName>
        <fullName evidence="1">Uncharacterized protein</fullName>
    </submittedName>
</protein>
<dbReference type="EMBL" id="LXQA010328496">
    <property type="protein sequence ID" value="MCI44280.1"/>
    <property type="molecule type" value="Genomic_DNA"/>
</dbReference>
<evidence type="ECO:0000313" key="2">
    <source>
        <dbReference type="Proteomes" id="UP000265520"/>
    </source>
</evidence>